<dbReference type="InterPro" id="IPR000073">
    <property type="entry name" value="AB_hydrolase_1"/>
</dbReference>
<dbReference type="GO" id="GO:0016787">
    <property type="term" value="F:hydrolase activity"/>
    <property type="evidence" value="ECO:0007669"/>
    <property type="project" value="UniProtKB-KW"/>
</dbReference>
<dbReference type="EMBL" id="CP095053">
    <property type="protein sequence ID" value="UOR06958.1"/>
    <property type="molecule type" value="Genomic_DNA"/>
</dbReference>
<dbReference type="AlphaFoldDB" id="A0A8T9SY12"/>
<dbReference type="Proteomes" id="UP000829925">
    <property type="component" value="Chromosome"/>
</dbReference>
<evidence type="ECO:0000259" key="2">
    <source>
        <dbReference type="Pfam" id="PF12697"/>
    </source>
</evidence>
<protein>
    <submittedName>
        <fullName evidence="3">Alpha/beta hydrolase</fullName>
    </submittedName>
</protein>
<accession>A0A8T9SY12</accession>
<evidence type="ECO:0000256" key="1">
    <source>
        <dbReference type="ARBA" id="ARBA00008645"/>
    </source>
</evidence>
<feature type="domain" description="AB hydrolase-1" evidence="2">
    <location>
        <begin position="39"/>
        <end position="276"/>
    </location>
</feature>
<proteinExistence type="inferred from homology"/>
<name>A0A8T9SY12_9BACT</name>
<dbReference type="Gene3D" id="3.40.50.1820">
    <property type="entry name" value="alpha/beta hydrolase"/>
    <property type="match status" value="1"/>
</dbReference>
<dbReference type="SUPFAM" id="SSF53474">
    <property type="entry name" value="alpha/beta-Hydrolases"/>
    <property type="match status" value="1"/>
</dbReference>
<keyword evidence="4" id="KW-1185">Reference proteome</keyword>
<dbReference type="Pfam" id="PF12697">
    <property type="entry name" value="Abhydrolase_6"/>
    <property type="match status" value="1"/>
</dbReference>
<dbReference type="PANTHER" id="PTHR43039">
    <property type="entry name" value="ESTERASE-RELATED"/>
    <property type="match status" value="1"/>
</dbReference>
<dbReference type="PRINTS" id="PR00111">
    <property type="entry name" value="ABHYDROLASE"/>
</dbReference>
<dbReference type="InterPro" id="IPR029058">
    <property type="entry name" value="AB_hydrolase_fold"/>
</dbReference>
<comment type="similarity">
    <text evidence="1">Belongs to the AB hydrolase superfamily.</text>
</comment>
<dbReference type="RefSeq" id="WP_245096354.1">
    <property type="nucleotide sequence ID" value="NZ_CP095053.1"/>
</dbReference>
<sequence length="292" mass="31541">MMLIPASTTLPSNASTSLQRAAILARNNVHVVGTGKRTLLLCNGFGCSQQIWRYLVTPLATQYTVVLFDHVGGGASDLHAYDPQKYGSLAGYAHDVVEICQALALTQVTLIGHSVGATIAMLAAIQAPAYFTDVILLAPSPCYLNEPGYHGGFEREDIEQLLGLMQADYDSWANLFANLLMGPANNASLGEQLAGYFCQTDSVIAQQFARVVFLSDNRADVPHLQHRTLLVQCQHDVAAPEEVGAYLLEQLPNATLVQLQATGHCPHLSAPLETLATIEHFLTHEAAYLDTV</sequence>
<evidence type="ECO:0000313" key="4">
    <source>
        <dbReference type="Proteomes" id="UP000829925"/>
    </source>
</evidence>
<keyword evidence="3" id="KW-0378">Hydrolase</keyword>
<reference evidence="3 4" key="1">
    <citation type="submission" date="2022-04" db="EMBL/GenBank/DDBJ databases">
        <title>Hymenobacter sp. isolated from the air.</title>
        <authorList>
            <person name="Won M."/>
            <person name="Lee C.-M."/>
            <person name="Woen H.-Y."/>
            <person name="Kwon S.-W."/>
        </authorList>
    </citation>
    <scope>NUCLEOTIDE SEQUENCE [LARGE SCALE GENOMIC DNA]</scope>
    <source>
        <strain evidence="4">5413 J-13</strain>
    </source>
</reference>
<organism evidence="3 4">
    <name type="scientific">Hymenobacter aerilatus</name>
    <dbReference type="NCBI Taxonomy" id="2932251"/>
    <lineage>
        <taxon>Bacteria</taxon>
        <taxon>Pseudomonadati</taxon>
        <taxon>Bacteroidota</taxon>
        <taxon>Cytophagia</taxon>
        <taxon>Cytophagales</taxon>
        <taxon>Hymenobacteraceae</taxon>
        <taxon>Hymenobacter</taxon>
    </lineage>
</organism>
<evidence type="ECO:0000313" key="3">
    <source>
        <dbReference type="EMBL" id="UOR06958.1"/>
    </source>
</evidence>
<gene>
    <name evidence="3" type="ORF">MUN82_07605</name>
</gene>
<dbReference type="KEGG" id="haei:MUN82_07605"/>